<dbReference type="AlphaFoldDB" id="A0A670Z9V2"/>
<reference evidence="2" key="2">
    <citation type="submission" date="2025-09" db="UniProtKB">
        <authorList>
            <consortium name="Ensembl"/>
        </authorList>
    </citation>
    <scope>IDENTIFICATION</scope>
</reference>
<dbReference type="PANTHER" id="PTHR45912:SF3">
    <property type="entry name" value="CILIA- AND FLAGELLA-ASSOCIATED PROTEIN 47"/>
    <property type="match status" value="1"/>
</dbReference>
<organism evidence="2 3">
    <name type="scientific">Pseudonaja textilis</name>
    <name type="common">Eastern brown snake</name>
    <dbReference type="NCBI Taxonomy" id="8673"/>
    <lineage>
        <taxon>Eukaryota</taxon>
        <taxon>Metazoa</taxon>
        <taxon>Chordata</taxon>
        <taxon>Craniata</taxon>
        <taxon>Vertebrata</taxon>
        <taxon>Euteleostomi</taxon>
        <taxon>Lepidosauria</taxon>
        <taxon>Squamata</taxon>
        <taxon>Bifurcata</taxon>
        <taxon>Unidentata</taxon>
        <taxon>Episquamata</taxon>
        <taxon>Toxicofera</taxon>
        <taxon>Serpentes</taxon>
        <taxon>Colubroidea</taxon>
        <taxon>Elapidae</taxon>
        <taxon>Hydrophiinae</taxon>
        <taxon>Pseudonaja</taxon>
    </lineage>
</organism>
<keyword evidence="3" id="KW-1185">Reference proteome</keyword>
<dbReference type="Proteomes" id="UP000472273">
    <property type="component" value="Unplaced"/>
</dbReference>
<evidence type="ECO:0000313" key="3">
    <source>
        <dbReference type="Proteomes" id="UP000472273"/>
    </source>
</evidence>
<proteinExistence type="predicted"/>
<dbReference type="Ensembl" id="ENSPTXT00000020626.1">
    <property type="protein sequence ID" value="ENSPTXP00000020019.1"/>
    <property type="gene ID" value="ENSPTXG00000013848.1"/>
</dbReference>
<sequence length="303" mass="35330">MITKLLYFYAELEKILENENIRKQEAVIQNKWVRRNTSNELVFPAEDTAKYTFFQKIVMAAQNWFTLFGWSKGPNPISIPYSLRRDICKIQMTSSDEKLKLNLGKDTKTIYDMLIHLSGQLLPGISSSQVLPFDPIQRVVQLHWQHSTMITFLKSQGASLSHIMPQFLLDFEDYTIWSHLQLMLKVIYLKQYSLLFQILILQRVSVLEDTSQTNAKDAEHLPKLSIDPLSSNIYSSSEIILLIWMSRHFEKTRKIVWKNCKKGDIPPKRWIVNFDGDLHDGLVLAAQVASYCPYLVRKIFKPF</sequence>
<accession>A0A670Z9V2</accession>
<dbReference type="GO" id="GO:0005929">
    <property type="term" value="C:cilium"/>
    <property type="evidence" value="ECO:0007669"/>
    <property type="project" value="TreeGrafter"/>
</dbReference>
<evidence type="ECO:0000313" key="2">
    <source>
        <dbReference type="Ensembl" id="ENSPTXP00000020019.1"/>
    </source>
</evidence>
<dbReference type="InterPro" id="IPR056343">
    <property type="entry name" value="CFAP47_dom"/>
</dbReference>
<dbReference type="OMA" id="VPSERWI"/>
<dbReference type="PANTHER" id="PTHR45912">
    <property type="entry name" value="CILIA- AND FLAGELLA-ASSOCIATED PROTEIN 47"/>
    <property type="match status" value="1"/>
</dbReference>
<reference evidence="2" key="1">
    <citation type="submission" date="2025-08" db="UniProtKB">
        <authorList>
            <consortium name="Ensembl"/>
        </authorList>
    </citation>
    <scope>IDENTIFICATION</scope>
</reference>
<protein>
    <recommendedName>
        <fullName evidence="1">Cilia- and flagella-associated protein 47 domain-containing protein</fullName>
    </recommendedName>
</protein>
<dbReference type="GO" id="GO:0007288">
    <property type="term" value="P:sperm axoneme assembly"/>
    <property type="evidence" value="ECO:0007669"/>
    <property type="project" value="TreeGrafter"/>
</dbReference>
<dbReference type="Pfam" id="PF24529">
    <property type="entry name" value="CFAP47"/>
    <property type="match status" value="1"/>
</dbReference>
<evidence type="ECO:0000259" key="1">
    <source>
        <dbReference type="Pfam" id="PF24529"/>
    </source>
</evidence>
<name>A0A670Z9V2_PSETE</name>
<dbReference type="GeneTree" id="ENSGT00940000163254"/>
<feature type="domain" description="Cilia- and flagella-associated protein 47" evidence="1">
    <location>
        <begin position="106"/>
        <end position="179"/>
    </location>
</feature>